<dbReference type="AlphaFoldDB" id="A0A807LEQ0"/>
<sequence>MRNKVRFTDSINPLLEYVLMKQRLQQWLSRLTPPLSVPVEEGEFDSGRHVALLIPFGLLYGLDYHPSMWIYDEK</sequence>
<keyword evidence="2" id="KW-1185">Reference proteome</keyword>
<dbReference type="Proteomes" id="UP000187148">
    <property type="component" value="Chromosome"/>
</dbReference>
<evidence type="ECO:0000313" key="1">
    <source>
        <dbReference type="EMBL" id="APZ04733.1"/>
    </source>
</evidence>
<accession>A0A807LEQ0</accession>
<dbReference type="KEGG" id="kco:BWI95_06525"/>
<gene>
    <name evidence="1" type="ORF">BWI95_06525</name>
</gene>
<proteinExistence type="predicted"/>
<name>A0A807LEQ0_9ENTR</name>
<protein>
    <submittedName>
        <fullName evidence="1">Uncharacterized protein</fullName>
    </submittedName>
</protein>
<dbReference type="EMBL" id="CP019445">
    <property type="protein sequence ID" value="APZ04733.1"/>
    <property type="molecule type" value="Genomic_DNA"/>
</dbReference>
<reference evidence="1 2" key="1">
    <citation type="submission" date="2017-01" db="EMBL/GenBank/DDBJ databases">
        <authorList>
            <person name="Cao J.-M."/>
        </authorList>
    </citation>
    <scope>NUCLEOTIDE SEQUENCE [LARGE SCALE GENOMIC DNA]</scope>
    <source>
        <strain evidence="1 2">888-76</strain>
    </source>
</reference>
<organism evidence="1 2">
    <name type="scientific">Kosakonia cowanii JCM 10956 = DSM 18146</name>
    <dbReference type="NCBI Taxonomy" id="1300165"/>
    <lineage>
        <taxon>Bacteria</taxon>
        <taxon>Pseudomonadati</taxon>
        <taxon>Pseudomonadota</taxon>
        <taxon>Gammaproteobacteria</taxon>
        <taxon>Enterobacterales</taxon>
        <taxon>Enterobacteriaceae</taxon>
        <taxon>Kosakonia</taxon>
    </lineage>
</organism>
<evidence type="ECO:0000313" key="2">
    <source>
        <dbReference type="Proteomes" id="UP000187148"/>
    </source>
</evidence>